<feature type="region of interest" description="Disordered" evidence="3">
    <location>
        <begin position="222"/>
        <end position="265"/>
    </location>
</feature>
<evidence type="ECO:0000313" key="6">
    <source>
        <dbReference type="EMBL" id="CAK9261327.1"/>
    </source>
</evidence>
<evidence type="ECO:0000313" key="7">
    <source>
        <dbReference type="Proteomes" id="UP001497444"/>
    </source>
</evidence>
<dbReference type="Pfam" id="PF04677">
    <property type="entry name" value="CwfJ_C_1"/>
    <property type="match status" value="1"/>
</dbReference>
<protein>
    <recommendedName>
        <fullName evidence="8">CWF19-like protein 2</fullName>
    </recommendedName>
</protein>
<feature type="domain" description="Cwf19-like C-terminal" evidence="5">
    <location>
        <begin position="522"/>
        <end position="644"/>
    </location>
</feature>
<feature type="domain" description="Cwf19-like protein C-terminal" evidence="4">
    <location>
        <begin position="653"/>
        <end position="748"/>
    </location>
</feature>
<dbReference type="Pfam" id="PF04676">
    <property type="entry name" value="CwfJ_C_2"/>
    <property type="match status" value="1"/>
</dbReference>
<accession>A0ABP0W700</accession>
<evidence type="ECO:0008006" key="8">
    <source>
        <dbReference type="Google" id="ProtNLM"/>
    </source>
</evidence>
<keyword evidence="7" id="KW-1185">Reference proteome</keyword>
<evidence type="ECO:0000256" key="3">
    <source>
        <dbReference type="SAM" id="MobiDB-lite"/>
    </source>
</evidence>
<evidence type="ECO:0000256" key="2">
    <source>
        <dbReference type="SAM" id="Coils"/>
    </source>
</evidence>
<keyword evidence="2" id="KW-0175">Coiled coil</keyword>
<feature type="region of interest" description="Disordered" evidence="3">
    <location>
        <begin position="498"/>
        <end position="518"/>
    </location>
</feature>
<feature type="compositionally biased region" description="Basic and acidic residues" evidence="3">
    <location>
        <begin position="188"/>
        <end position="202"/>
    </location>
</feature>
<dbReference type="PANTHER" id="PTHR12072">
    <property type="entry name" value="CWF19, CELL CYCLE CONTROL PROTEIN"/>
    <property type="match status" value="1"/>
</dbReference>
<dbReference type="Proteomes" id="UP001497444">
    <property type="component" value="Chromosome 14"/>
</dbReference>
<feature type="coiled-coil region" evidence="2">
    <location>
        <begin position="414"/>
        <end position="441"/>
    </location>
</feature>
<feature type="compositionally biased region" description="Basic residues" evidence="3">
    <location>
        <begin position="39"/>
        <end position="61"/>
    </location>
</feature>
<gene>
    <name evidence="6" type="ORF">CSSPJE1EN1_LOCUS6805</name>
</gene>
<evidence type="ECO:0000256" key="1">
    <source>
        <dbReference type="ARBA" id="ARBA00006795"/>
    </source>
</evidence>
<dbReference type="EMBL" id="OZ020109">
    <property type="protein sequence ID" value="CAK9261327.1"/>
    <property type="molecule type" value="Genomic_DNA"/>
</dbReference>
<organism evidence="6 7">
    <name type="scientific">Sphagnum jensenii</name>
    <dbReference type="NCBI Taxonomy" id="128206"/>
    <lineage>
        <taxon>Eukaryota</taxon>
        <taxon>Viridiplantae</taxon>
        <taxon>Streptophyta</taxon>
        <taxon>Embryophyta</taxon>
        <taxon>Bryophyta</taxon>
        <taxon>Sphagnophytina</taxon>
        <taxon>Sphagnopsida</taxon>
        <taxon>Sphagnales</taxon>
        <taxon>Sphagnaceae</taxon>
        <taxon>Sphagnum</taxon>
    </lineage>
</organism>
<sequence length="752" mass="84291">MLGALRFIPRDSVPAVVSQNHSEADEKRGSNYKDDAAKRQHSARKERKSEHRVKRKKHRKSRKDEESSEGSSDDDDDDDDGSDGAKNRTEEHQANQEVRRKEAGLEWMTQAPERPAPVVVESEDVHTLEGEKPQSSVKELNPYWKSAGNGLPSEGDTGGLQKGGRSGLPPPPGVGDGGASWRLKALKRAQEQAAREGRQLDEVVEERWGSLAALTTSVAVQRAAHANSHMHAKRDRWRTSQGHDVSEGVGKADAPAEPEDEDDRRIRTSSRDYLCEVKAEGSRMKAPQADRSLSWKSKGRGGKPGMRPEDAAVFRAAAVTYNKFNDDGTFFKGLNLKSAQEEKVDLGAQISAVDETPRIVESGAVIKRESEEAPVTEHLTRISRIEVESDKRTESSGVQLQGLSTNQMAAKVMRLRLQGKHKEAEELLKQSESAAKREKEVFADAPAEEPTSRPSGVLARLEVLGQKTILSRRKTADRDLAETISRNKLYKADDEYDDYGPAAGKKQKKSAGTRETVATQGRNRIVTQHERCQWCFDNAERPKHLTIALANFTYLTLSPRRPIVPSHCFIVPMQHEGATRNVDEAVWEELRNFKKCLVRMFSEQEKEVIFLETAMHLSRMRHHCVVECIPIPASFAKEAPLYFKKAIEEAESEWSQHNSKKLIDTTGKGLRACIPKNFPYFHVEFGLNAGYVHVIDDEASFKPQFGADVIRGMLETEGIEMHGQSASLKQQQQAVRDFTKMWEPHDWTKMLD</sequence>
<reference evidence="6" key="1">
    <citation type="submission" date="2024-02" db="EMBL/GenBank/DDBJ databases">
        <authorList>
            <consortium name="ELIXIR-Norway"/>
            <consortium name="Elixir Norway"/>
        </authorList>
    </citation>
    <scope>NUCLEOTIDE SEQUENCE</scope>
</reference>
<feature type="compositionally biased region" description="Basic and acidic residues" evidence="3">
    <location>
        <begin position="22"/>
        <end position="38"/>
    </location>
</feature>
<evidence type="ECO:0000259" key="4">
    <source>
        <dbReference type="Pfam" id="PF04676"/>
    </source>
</evidence>
<dbReference type="InterPro" id="IPR006767">
    <property type="entry name" value="Cwf19-like_C_dom-2"/>
</dbReference>
<feature type="compositionally biased region" description="Gly residues" evidence="3">
    <location>
        <begin position="156"/>
        <end position="166"/>
    </location>
</feature>
<feature type="compositionally biased region" description="Acidic residues" evidence="3">
    <location>
        <begin position="66"/>
        <end position="82"/>
    </location>
</feature>
<feature type="compositionally biased region" description="Basic and acidic residues" evidence="3">
    <location>
        <begin position="83"/>
        <end position="104"/>
    </location>
</feature>
<feature type="region of interest" description="Disordered" evidence="3">
    <location>
        <begin position="1"/>
        <end position="202"/>
    </location>
</feature>
<feature type="region of interest" description="Disordered" evidence="3">
    <location>
        <begin position="280"/>
        <end position="308"/>
    </location>
</feature>
<dbReference type="PANTHER" id="PTHR12072:SF5">
    <property type="entry name" value="CWF19-LIKE PROTEIN 2"/>
    <property type="match status" value="1"/>
</dbReference>
<dbReference type="InterPro" id="IPR040194">
    <property type="entry name" value="Cwf19-like"/>
</dbReference>
<name>A0ABP0W700_9BRYO</name>
<evidence type="ECO:0000259" key="5">
    <source>
        <dbReference type="Pfam" id="PF04677"/>
    </source>
</evidence>
<comment type="similarity">
    <text evidence="1">Belongs to the CWF19 family.</text>
</comment>
<dbReference type="InterPro" id="IPR006768">
    <property type="entry name" value="Cwf19-like_C_dom-1"/>
</dbReference>
<feature type="compositionally biased region" description="Basic and acidic residues" evidence="3">
    <location>
        <begin position="123"/>
        <end position="132"/>
    </location>
</feature>
<proteinExistence type="inferred from homology"/>